<keyword evidence="5" id="KW-1133">Transmembrane helix</keyword>
<keyword evidence="5" id="KW-0812">Transmembrane</keyword>
<gene>
    <name evidence="6" type="primary">ycf33</name>
</gene>
<organism evidence="6">
    <name type="scientific">Toxarium undulatum</name>
    <dbReference type="NCBI Taxonomy" id="210620"/>
    <lineage>
        <taxon>Eukaryota</taxon>
        <taxon>Sar</taxon>
        <taxon>Stramenopiles</taxon>
        <taxon>Ochrophyta</taxon>
        <taxon>Bacillariophyta</taxon>
        <taxon>Mediophyceae</taxon>
        <taxon>Toxariales</taxon>
        <taxon>Toxariaceae</taxon>
        <taxon>Toxarium</taxon>
    </lineage>
</organism>
<protein>
    <recommendedName>
        <fullName evidence="3">Uncharacterized protein ycf33</fullName>
    </recommendedName>
</protein>
<reference evidence="6" key="1">
    <citation type="journal article" date="2016" name="Curr. Genet.">
        <title>Hoarding and horizontal transfer led to an expanded gene and intron repertoire in the plastid genome of the diatom, Toxarium undulatum (Bacillariophyta).</title>
        <authorList>
            <person name="Ruck E.C."/>
            <person name="Linard S.R."/>
            <person name="Nakov T."/>
            <person name="Theriot E.C."/>
            <person name="Alverson A.J."/>
        </authorList>
    </citation>
    <scope>NUCLEOTIDE SEQUENCE</scope>
    <source>
        <strain evidence="6">ECT3802</strain>
    </source>
</reference>
<geneLocation type="chloroplast" evidence="6"/>
<evidence type="ECO:0000256" key="4">
    <source>
        <dbReference type="ARBA" id="ARBA00022640"/>
    </source>
</evidence>
<comment type="subcellular location">
    <subcellularLocation>
        <location evidence="1">Plastid</location>
    </subcellularLocation>
</comment>
<evidence type="ECO:0000313" key="6">
    <source>
        <dbReference type="EMBL" id="AOS86606.1"/>
    </source>
</evidence>
<dbReference type="Pfam" id="PF05421">
    <property type="entry name" value="DUF751"/>
    <property type="match status" value="1"/>
</dbReference>
<dbReference type="EMBL" id="KX619437">
    <property type="protein sequence ID" value="AOS86606.1"/>
    <property type="molecule type" value="Genomic_DNA"/>
</dbReference>
<feature type="transmembrane region" description="Helical" evidence="5">
    <location>
        <begin position="44"/>
        <end position="65"/>
    </location>
</feature>
<dbReference type="AlphaFoldDB" id="A0A1D8D9I1"/>
<dbReference type="GeneID" id="29293133"/>
<proteinExistence type="inferred from homology"/>
<feature type="transmembrane region" description="Helical" evidence="5">
    <location>
        <begin position="12"/>
        <end position="32"/>
    </location>
</feature>
<comment type="similarity">
    <text evidence="2">Belongs to the ycf33 family.</text>
</comment>
<dbReference type="RefSeq" id="YP_009308863.1">
    <property type="nucleotide sequence ID" value="NC_031425.1"/>
</dbReference>
<evidence type="ECO:0000256" key="3">
    <source>
        <dbReference type="ARBA" id="ARBA00021584"/>
    </source>
</evidence>
<keyword evidence="5" id="KW-0472">Membrane</keyword>
<dbReference type="GO" id="GO:0009536">
    <property type="term" value="C:plastid"/>
    <property type="evidence" value="ECO:0007669"/>
    <property type="project" value="UniProtKB-SubCell"/>
</dbReference>
<sequence length="67" mass="8030">MTNNFWKNISRYPNFFISSMVGLILIILTPFRNLFKNTDLKLKFLIIIFLLFLLFILYIIIANMLNL</sequence>
<keyword evidence="6" id="KW-0150">Chloroplast</keyword>
<evidence type="ECO:0000256" key="5">
    <source>
        <dbReference type="SAM" id="Phobius"/>
    </source>
</evidence>
<keyword evidence="4 6" id="KW-0934">Plastid</keyword>
<evidence type="ECO:0000256" key="2">
    <source>
        <dbReference type="ARBA" id="ARBA00010985"/>
    </source>
</evidence>
<accession>A0A1D8D9I1</accession>
<dbReference type="InterPro" id="IPR008470">
    <property type="entry name" value="Uncharacterised_Ycf33"/>
</dbReference>
<evidence type="ECO:0000256" key="1">
    <source>
        <dbReference type="ARBA" id="ARBA00004474"/>
    </source>
</evidence>
<name>A0A1D8D9I1_9STRA</name>